<evidence type="ECO:0000313" key="1">
    <source>
        <dbReference type="EMBL" id="MBB6556120.1"/>
    </source>
</evidence>
<proteinExistence type="predicted"/>
<sequence>MDQQQADELMAGARLRAALVDHIQETEPVPPEVSEAVRELYGERSA</sequence>
<dbReference type="AlphaFoldDB" id="A0A7X0P6E5"/>
<comment type="caution">
    <text evidence="1">The sequence shown here is derived from an EMBL/GenBank/DDBJ whole genome shotgun (WGS) entry which is preliminary data.</text>
</comment>
<name>A0A7X0P6E5_9ACTN</name>
<accession>A0A7X0P6E5</accession>
<dbReference type="EMBL" id="JACHMI010000001">
    <property type="protein sequence ID" value="MBB6556120.1"/>
    <property type="molecule type" value="Genomic_DNA"/>
</dbReference>
<reference evidence="1 2" key="1">
    <citation type="submission" date="2020-08" db="EMBL/GenBank/DDBJ databases">
        <title>Sequencing the genomes of 1000 actinobacteria strains.</title>
        <authorList>
            <person name="Klenk H.-P."/>
        </authorList>
    </citation>
    <scope>NUCLEOTIDE SEQUENCE [LARGE SCALE GENOMIC DNA]</scope>
    <source>
        <strain evidence="1 2">DSM 43768</strain>
    </source>
</reference>
<dbReference type="RefSeq" id="WP_185110605.1">
    <property type="nucleotide sequence ID" value="NZ_BAAAXY010000150.1"/>
</dbReference>
<dbReference type="Proteomes" id="UP000565579">
    <property type="component" value="Unassembled WGS sequence"/>
</dbReference>
<protein>
    <submittedName>
        <fullName evidence="1">Uncharacterized protein</fullName>
    </submittedName>
</protein>
<organism evidence="1 2">
    <name type="scientific">Nonomuraea rubra</name>
    <dbReference type="NCBI Taxonomy" id="46180"/>
    <lineage>
        <taxon>Bacteria</taxon>
        <taxon>Bacillati</taxon>
        <taxon>Actinomycetota</taxon>
        <taxon>Actinomycetes</taxon>
        <taxon>Streptosporangiales</taxon>
        <taxon>Streptosporangiaceae</taxon>
        <taxon>Nonomuraea</taxon>
    </lineage>
</organism>
<evidence type="ECO:0000313" key="2">
    <source>
        <dbReference type="Proteomes" id="UP000565579"/>
    </source>
</evidence>
<keyword evidence="2" id="KW-1185">Reference proteome</keyword>
<gene>
    <name evidence="1" type="ORF">HD593_010915</name>
</gene>